<keyword evidence="4" id="KW-0029">Amino-acid transport</keyword>
<dbReference type="RefSeq" id="XP_011044879.1">
    <property type="nucleotide sequence ID" value="XM_011046577.1"/>
</dbReference>
<dbReference type="Pfam" id="PF01490">
    <property type="entry name" value="Aa_trans"/>
    <property type="match status" value="1"/>
</dbReference>
<feature type="transmembrane region" description="Helical" evidence="7">
    <location>
        <begin position="239"/>
        <end position="259"/>
    </location>
</feature>
<keyword evidence="2" id="KW-0813">Transport</keyword>
<evidence type="ECO:0000313" key="10">
    <source>
        <dbReference type="RefSeq" id="XP_011044879.1"/>
    </source>
</evidence>
<evidence type="ECO:0000256" key="4">
    <source>
        <dbReference type="ARBA" id="ARBA00022970"/>
    </source>
</evidence>
<keyword evidence="9" id="KW-1185">Reference proteome</keyword>
<gene>
    <name evidence="10" type="primary">LOC105139935</name>
</gene>
<comment type="subcellular location">
    <subcellularLocation>
        <location evidence="1">Membrane</location>
        <topology evidence="1">Multi-pass membrane protein</topology>
    </subcellularLocation>
</comment>
<reference evidence="10" key="1">
    <citation type="submission" date="2025-08" db="UniProtKB">
        <authorList>
            <consortium name="RefSeq"/>
        </authorList>
    </citation>
    <scope>IDENTIFICATION</scope>
</reference>
<feature type="transmembrane region" description="Helical" evidence="7">
    <location>
        <begin position="320"/>
        <end position="340"/>
    </location>
</feature>
<dbReference type="GO" id="GO:0031090">
    <property type="term" value="C:organelle membrane"/>
    <property type="evidence" value="ECO:0007669"/>
    <property type="project" value="UniProtKB-ARBA"/>
</dbReference>
<keyword evidence="6 7" id="KW-0472">Membrane</keyword>
<dbReference type="GeneID" id="105139935"/>
<name>A0AAJ6Y742_POPEU</name>
<keyword evidence="3 7" id="KW-0812">Transmembrane</keyword>
<keyword evidence="5 7" id="KW-1133">Transmembrane helix</keyword>
<feature type="transmembrane region" description="Helical" evidence="7">
    <location>
        <begin position="366"/>
        <end position="387"/>
    </location>
</feature>
<dbReference type="GO" id="GO:0015179">
    <property type="term" value="F:L-amino acid transmembrane transporter activity"/>
    <property type="evidence" value="ECO:0007669"/>
    <property type="project" value="TreeGrafter"/>
</dbReference>
<dbReference type="InterPro" id="IPR013057">
    <property type="entry name" value="AA_transpt_TM"/>
</dbReference>
<evidence type="ECO:0000259" key="8">
    <source>
        <dbReference type="Pfam" id="PF01490"/>
    </source>
</evidence>
<feature type="transmembrane region" description="Helical" evidence="7">
    <location>
        <begin position="87"/>
        <end position="106"/>
    </location>
</feature>
<evidence type="ECO:0000256" key="7">
    <source>
        <dbReference type="SAM" id="Phobius"/>
    </source>
</evidence>
<evidence type="ECO:0000256" key="6">
    <source>
        <dbReference type="ARBA" id="ARBA00023136"/>
    </source>
</evidence>
<organism evidence="9 10">
    <name type="scientific">Populus euphratica</name>
    <name type="common">Euphrates poplar</name>
    <dbReference type="NCBI Taxonomy" id="75702"/>
    <lineage>
        <taxon>Eukaryota</taxon>
        <taxon>Viridiplantae</taxon>
        <taxon>Streptophyta</taxon>
        <taxon>Embryophyta</taxon>
        <taxon>Tracheophyta</taxon>
        <taxon>Spermatophyta</taxon>
        <taxon>Magnoliopsida</taxon>
        <taxon>eudicotyledons</taxon>
        <taxon>Gunneridae</taxon>
        <taxon>Pentapetalae</taxon>
        <taxon>rosids</taxon>
        <taxon>fabids</taxon>
        <taxon>Malpighiales</taxon>
        <taxon>Salicaceae</taxon>
        <taxon>Saliceae</taxon>
        <taxon>Populus</taxon>
    </lineage>
</organism>
<feature type="transmembrane region" description="Helical" evidence="7">
    <location>
        <begin position="470"/>
        <end position="492"/>
    </location>
</feature>
<accession>A0AAJ6Y742</accession>
<evidence type="ECO:0000256" key="1">
    <source>
        <dbReference type="ARBA" id="ARBA00004141"/>
    </source>
</evidence>
<dbReference type="AlphaFoldDB" id="A0AAJ6Y742"/>
<feature type="transmembrane region" description="Helical" evidence="7">
    <location>
        <begin position="408"/>
        <end position="431"/>
    </location>
</feature>
<dbReference type="PANTHER" id="PTHR22950">
    <property type="entry name" value="AMINO ACID TRANSPORTER"/>
    <property type="match status" value="1"/>
</dbReference>
<evidence type="ECO:0000256" key="3">
    <source>
        <dbReference type="ARBA" id="ARBA00022692"/>
    </source>
</evidence>
<dbReference type="PANTHER" id="PTHR22950:SF515">
    <property type="entry name" value="AMINO ACID TRANSPORTER AVT6E"/>
    <property type="match status" value="1"/>
</dbReference>
<evidence type="ECO:0000256" key="5">
    <source>
        <dbReference type="ARBA" id="ARBA00022989"/>
    </source>
</evidence>
<feature type="transmembrane region" description="Helical" evidence="7">
    <location>
        <begin position="162"/>
        <end position="182"/>
    </location>
</feature>
<feature type="transmembrane region" description="Helical" evidence="7">
    <location>
        <begin position="437"/>
        <end position="458"/>
    </location>
</feature>
<feature type="transmembrane region" description="Helical" evidence="7">
    <location>
        <begin position="279"/>
        <end position="299"/>
    </location>
</feature>
<feature type="transmembrane region" description="Helical" evidence="7">
    <location>
        <begin position="112"/>
        <end position="137"/>
    </location>
</feature>
<evidence type="ECO:0000313" key="9">
    <source>
        <dbReference type="Proteomes" id="UP000694918"/>
    </source>
</evidence>
<evidence type="ECO:0000256" key="2">
    <source>
        <dbReference type="ARBA" id="ARBA00022448"/>
    </source>
</evidence>
<dbReference type="KEGG" id="peu:105139935"/>
<proteinExistence type="predicted"/>
<feature type="domain" description="Amino acid transporter transmembrane" evidence="8">
    <location>
        <begin position="85"/>
        <end position="490"/>
    </location>
</feature>
<sequence>MDSNYTAISKSSFVDLQIHDDIQNPLPQRKTHIKLLPLDDVERFTDPKIGNGQNFEEDDGDDDYGDDFDIDDYPLVSKTKTSKGSGVHGAVFNLTTSIIGAGIMALPATMKVLGLVLGFVLIILMGILSEVSVELLVRFSVFCKASSYGDVVRYALGKPSKVLSEICIIVNNAGVLVVYLIIIGDVMSGSLHHVGVLDQWLGNGFWDHRKVVILVVVLVFLAPLCALDKIDSLSMTSAASVALAVVFVVVCFVVAFVKLIEGKIEAPRMTPDFGSKRAILDLLVVIPIMTNAYVCHFNVQPIYNELEGRTPQKMNRVGRITTVLCVVVYASTAVSGYLLFGKDTESDVLTNFDKDLGIRFSSALNYIVRIGYVLHLVLVFPVVHFSLRQTVDVLVFEGSAPLSESRKRSLALTAVLLALIFFGSTMIPNIWTAFKFTGATTAVSLGFIFPSLVALRLSHSGEDLNVGEKFLSWLMLILAIIVSIVGVIGNIYSLQSSSE</sequence>
<dbReference type="Proteomes" id="UP000694918">
    <property type="component" value="Unplaced"/>
</dbReference>
<protein>
    <submittedName>
        <fullName evidence="10">Sodium-coupled neutral amino acid transporter 4-like</fullName>
    </submittedName>
</protein>
<feature type="transmembrane region" description="Helical" evidence="7">
    <location>
        <begin position="211"/>
        <end position="227"/>
    </location>
</feature>